<comment type="catalytic activity">
    <reaction evidence="1 14">
        <text>2 a phenolic donor + H2O2 = 2 a phenolic radical donor + 2 H2O</text>
        <dbReference type="Rhea" id="RHEA:56136"/>
        <dbReference type="ChEBI" id="CHEBI:15377"/>
        <dbReference type="ChEBI" id="CHEBI:16240"/>
        <dbReference type="ChEBI" id="CHEBI:139520"/>
        <dbReference type="ChEBI" id="CHEBI:139521"/>
        <dbReference type="EC" id="1.11.1.7"/>
    </reaction>
</comment>
<evidence type="ECO:0000256" key="11">
    <source>
        <dbReference type="PIRSR" id="PIRSR600823-3"/>
    </source>
</evidence>
<dbReference type="GO" id="GO:0006950">
    <property type="term" value="P:response to stress"/>
    <property type="evidence" value="ECO:0000318"/>
    <property type="project" value="GO_Central"/>
</dbReference>
<dbReference type="EMBL" id="CM000881">
    <property type="protein sequence ID" value="KQK07697.1"/>
    <property type="molecule type" value="Genomic_DNA"/>
</dbReference>
<dbReference type="PROSITE" id="PS00436">
    <property type="entry name" value="PEROXIDASE_2"/>
    <property type="match status" value="1"/>
</dbReference>
<gene>
    <name evidence="17" type="primary">LOC104583243</name>
    <name evidence="16" type="ORF">BRADI_2g37090v3</name>
</gene>
<dbReference type="FunFam" id="1.10.520.10:FF:000036">
    <property type="entry name" value="Peroxidase"/>
    <property type="match status" value="1"/>
</dbReference>
<feature type="disulfide bond" evidence="13">
    <location>
        <begin position="65"/>
        <end position="70"/>
    </location>
</feature>
<feature type="binding site" evidence="11">
    <location>
        <position position="69"/>
    </location>
    <ligand>
        <name>Ca(2+)</name>
        <dbReference type="ChEBI" id="CHEBI:29108"/>
        <label>1</label>
    </ligand>
</feature>
<dbReference type="GO" id="GO:0005576">
    <property type="term" value="C:extracellular region"/>
    <property type="evidence" value="ECO:0007669"/>
    <property type="project" value="UniProtKB-SubCell"/>
</dbReference>
<evidence type="ECO:0000313" key="16">
    <source>
        <dbReference type="EMBL" id="KQK07697.1"/>
    </source>
</evidence>
<feature type="domain" description="Plant heme peroxidase family profile" evidence="15">
    <location>
        <begin position="54"/>
        <end position="370"/>
    </location>
</feature>
<feature type="binding site" evidence="11">
    <location>
        <position position="297"/>
    </location>
    <ligand>
        <name>Ca(2+)</name>
        <dbReference type="ChEBI" id="CHEBI:29108"/>
        <label>2</label>
    </ligand>
</feature>
<evidence type="ECO:0000259" key="15">
    <source>
        <dbReference type="PROSITE" id="PS50873"/>
    </source>
</evidence>
<keyword evidence="4 11" id="KW-0479">Metal-binding</keyword>
<proteinExistence type="inferred from homology"/>
<dbReference type="PRINTS" id="PR00461">
    <property type="entry name" value="PLPEROXIDASE"/>
</dbReference>
<keyword evidence="14" id="KW-0964">Secreted</keyword>
<dbReference type="PROSITE" id="PS50873">
    <property type="entry name" value="PEROXIDASE_4"/>
    <property type="match status" value="1"/>
</dbReference>
<dbReference type="AlphaFoldDB" id="I1HM86"/>
<evidence type="ECO:0000256" key="2">
    <source>
        <dbReference type="ARBA" id="ARBA00022559"/>
    </source>
</evidence>
<dbReference type="eggNOG" id="ENOG502QPX7">
    <property type="taxonomic scope" value="Eukaryota"/>
</dbReference>
<evidence type="ECO:0000256" key="6">
    <source>
        <dbReference type="ARBA" id="ARBA00023002"/>
    </source>
</evidence>
<reference evidence="16" key="2">
    <citation type="submission" date="2017-06" db="EMBL/GenBank/DDBJ databases">
        <title>WGS assembly of Brachypodium distachyon.</title>
        <authorList>
            <consortium name="The International Brachypodium Initiative"/>
            <person name="Lucas S."/>
            <person name="Harmon-Smith M."/>
            <person name="Lail K."/>
            <person name="Tice H."/>
            <person name="Grimwood J."/>
            <person name="Bruce D."/>
            <person name="Barry K."/>
            <person name="Shu S."/>
            <person name="Lindquist E."/>
            <person name="Wang M."/>
            <person name="Pitluck S."/>
            <person name="Vogel J.P."/>
            <person name="Garvin D.F."/>
            <person name="Mockler T.C."/>
            <person name="Schmutz J."/>
            <person name="Rokhsar D."/>
            <person name="Bevan M.W."/>
        </authorList>
    </citation>
    <scope>NUCLEOTIDE SEQUENCE</scope>
    <source>
        <strain evidence="16">Bd21</strain>
    </source>
</reference>
<feature type="active site" description="Proton acceptor" evidence="9">
    <location>
        <position position="63"/>
    </location>
</feature>
<dbReference type="GO" id="GO:0140825">
    <property type="term" value="F:lactoperoxidase activity"/>
    <property type="evidence" value="ECO:0007669"/>
    <property type="project" value="UniProtKB-EC"/>
</dbReference>
<dbReference type="GO" id="GO:0004601">
    <property type="term" value="F:peroxidase activity"/>
    <property type="evidence" value="ECO:0000318"/>
    <property type="project" value="GO_Central"/>
</dbReference>
<dbReference type="Pfam" id="PF00141">
    <property type="entry name" value="peroxidase"/>
    <property type="match status" value="1"/>
</dbReference>
<dbReference type="InterPro" id="IPR002016">
    <property type="entry name" value="Haem_peroxidase"/>
</dbReference>
<feature type="binding site" evidence="11">
    <location>
        <position position="64"/>
    </location>
    <ligand>
        <name>Ca(2+)</name>
        <dbReference type="ChEBI" id="CHEBI:29108"/>
        <label>1</label>
    </ligand>
</feature>
<dbReference type="PANTHER" id="PTHR31235">
    <property type="entry name" value="PEROXIDASE 25-RELATED"/>
    <property type="match status" value="1"/>
</dbReference>
<keyword evidence="2 14" id="KW-0575">Peroxidase</keyword>
<dbReference type="FunFam" id="1.10.420.10:FF:000031">
    <property type="entry name" value="Peroxidase"/>
    <property type="match status" value="1"/>
</dbReference>
<feature type="binding site" evidence="11">
    <location>
        <position position="71"/>
    </location>
    <ligand>
        <name>Ca(2+)</name>
        <dbReference type="ChEBI" id="CHEBI:29108"/>
        <label>1</label>
    </ligand>
</feature>
<dbReference type="PRINTS" id="PR00458">
    <property type="entry name" value="PEROXIDASE"/>
</dbReference>
<dbReference type="KEGG" id="bdi:104583243"/>
<reference evidence="16 17" key="1">
    <citation type="journal article" date="2010" name="Nature">
        <title>Genome sequencing and analysis of the model grass Brachypodium distachyon.</title>
        <authorList>
            <consortium name="International Brachypodium Initiative"/>
        </authorList>
    </citation>
    <scope>NUCLEOTIDE SEQUENCE [LARGE SCALE GENOMIC DNA]</scope>
    <source>
        <strain evidence="16 17">Bd21</strain>
    </source>
</reference>
<dbReference type="Proteomes" id="UP000008810">
    <property type="component" value="Chromosome 2"/>
</dbReference>
<dbReference type="GO" id="GO:0020037">
    <property type="term" value="F:heme binding"/>
    <property type="evidence" value="ECO:0007669"/>
    <property type="project" value="UniProtKB-UniRule"/>
</dbReference>
<evidence type="ECO:0000256" key="10">
    <source>
        <dbReference type="PIRSR" id="PIRSR600823-2"/>
    </source>
</evidence>
<sequence length="374" mass="40416">MAKRNEKGPLSVLLALAIAVVLLAAQVKPAVGGGYTDPMQAEVRKIVGGRLYDAPGLIRLLFHDCWVQGCDGSVLLTETPYKSKDGKTEQDGPANIGLRGLDMIQAIKDKLYAHDNAVTCADAVVYAAREATYLLSNKQIIYDVAGPGSHRDGLVSSADKTNVLPGPTSGYDDLVKNFHDNGGLDHEDLVALSGAHGVGKAHLSTFADRFGPAADDEINHAYRDALKKRIPKEASDDALALHNLGLLSFNPAAKNDAAGKLKSNPTVENNVRDMDDVRSESGYDATGVSLAPKGALDNSYYTANLQNMVLFKSDWALTTNHTAKAKMVDYKKDAKAWYARFGKAMEKLSKLKDNNARYENEPRTNCSATNKKSY</sequence>
<comment type="cofactor">
    <cofactor evidence="11 14">
        <name>heme b</name>
        <dbReference type="ChEBI" id="CHEBI:60344"/>
    </cofactor>
    <text evidence="11 14">Binds 1 heme b (iron(II)-protoporphyrin IX) group per subunit.</text>
</comment>
<dbReference type="GO" id="GO:0042744">
    <property type="term" value="P:hydrogen peroxide catabolic process"/>
    <property type="evidence" value="ECO:0007669"/>
    <property type="project" value="UniProtKB-KW"/>
</dbReference>
<evidence type="ECO:0000256" key="8">
    <source>
        <dbReference type="ARBA" id="ARBA00023324"/>
    </source>
</evidence>
<feature type="binding site" evidence="10">
    <location>
        <position position="165"/>
    </location>
    <ligand>
        <name>substrate</name>
    </ligand>
</feature>
<feature type="binding site" evidence="11">
    <location>
        <position position="284"/>
    </location>
    <ligand>
        <name>Ca(2+)</name>
        <dbReference type="ChEBI" id="CHEBI:29108"/>
        <label>2</label>
    </ligand>
</feature>
<evidence type="ECO:0000313" key="17">
    <source>
        <dbReference type="EnsemblPlants" id="KQK07697"/>
    </source>
</evidence>
<dbReference type="Gene3D" id="1.10.520.10">
    <property type="match status" value="2"/>
</dbReference>
<protein>
    <recommendedName>
        <fullName evidence="14">Peroxidase</fullName>
        <ecNumber evidence="14">1.11.1.7</ecNumber>
    </recommendedName>
</protein>
<feature type="binding site" description="axial binding residue" evidence="11">
    <location>
        <position position="196"/>
    </location>
    <ligand>
        <name>heme b</name>
        <dbReference type="ChEBI" id="CHEBI:60344"/>
    </ligand>
    <ligandPart>
        <name>Fe</name>
        <dbReference type="ChEBI" id="CHEBI:18248"/>
    </ligandPart>
</feature>
<evidence type="ECO:0000256" key="12">
    <source>
        <dbReference type="PIRSR" id="PIRSR600823-4"/>
    </source>
</evidence>
<evidence type="ECO:0000256" key="3">
    <source>
        <dbReference type="ARBA" id="ARBA00022617"/>
    </source>
</evidence>
<dbReference type="Gene3D" id="1.10.420.10">
    <property type="entry name" value="Peroxidase, domain 2"/>
    <property type="match status" value="2"/>
</dbReference>
<keyword evidence="7 11" id="KW-0408">Iron</keyword>
<feature type="binding site" evidence="11">
    <location>
        <position position="89"/>
    </location>
    <ligand>
        <name>Ca(2+)</name>
        <dbReference type="ChEBI" id="CHEBI:29108"/>
        <label>1</label>
    </ligand>
</feature>
<evidence type="ECO:0000256" key="14">
    <source>
        <dbReference type="RuleBase" id="RU362060"/>
    </source>
</evidence>
<reference evidence="17" key="3">
    <citation type="submission" date="2018-08" db="UniProtKB">
        <authorList>
            <consortium name="EnsemblPlants"/>
        </authorList>
    </citation>
    <scope>IDENTIFICATION</scope>
    <source>
        <strain evidence="17">cv. Bd21</strain>
    </source>
</reference>
<dbReference type="GO" id="GO:0006979">
    <property type="term" value="P:response to oxidative stress"/>
    <property type="evidence" value="ECO:0007669"/>
    <property type="project" value="UniProtKB-UniRule"/>
</dbReference>
<keyword evidence="14" id="KW-0732">Signal</keyword>
<keyword evidence="3 14" id="KW-0349">Heme</keyword>
<evidence type="ECO:0000256" key="7">
    <source>
        <dbReference type="ARBA" id="ARBA00023004"/>
    </source>
</evidence>
<name>I1HM86_BRADI</name>
<keyword evidence="13" id="KW-1015">Disulfide bond</keyword>
<accession>I1HM86</accession>
<dbReference type="GO" id="GO:0046872">
    <property type="term" value="F:metal ion binding"/>
    <property type="evidence" value="ECO:0007669"/>
    <property type="project" value="UniProtKB-UniRule"/>
</dbReference>
<evidence type="ECO:0000256" key="9">
    <source>
        <dbReference type="PIRSR" id="PIRSR600823-1"/>
    </source>
</evidence>
<feature type="binding site" evidence="11">
    <location>
        <position position="73"/>
    </location>
    <ligand>
        <name>Ca(2+)</name>
        <dbReference type="ChEBI" id="CHEBI:29108"/>
        <label>1</label>
    </ligand>
</feature>
<keyword evidence="18" id="KW-1185">Reference proteome</keyword>
<dbReference type="OMA" id="NVTNQMS"/>
<feature type="chain" id="PRO_5013982719" description="Peroxidase" evidence="14">
    <location>
        <begin position="25"/>
        <end position="374"/>
    </location>
</feature>
<evidence type="ECO:0000256" key="13">
    <source>
        <dbReference type="PIRSR" id="PIRSR600823-5"/>
    </source>
</evidence>
<dbReference type="InterPro" id="IPR019794">
    <property type="entry name" value="Peroxidases_AS"/>
</dbReference>
<dbReference type="GO" id="GO:0009505">
    <property type="term" value="C:plant-type cell wall"/>
    <property type="evidence" value="ECO:0000318"/>
    <property type="project" value="GO_Central"/>
</dbReference>
<comment type="cofactor">
    <cofactor evidence="11 14">
        <name>Ca(2+)</name>
        <dbReference type="ChEBI" id="CHEBI:29108"/>
    </cofactor>
    <text evidence="11 14">Binds 2 calcium ions per subunit.</text>
</comment>
<dbReference type="RefSeq" id="XP_010233361.1">
    <property type="nucleotide sequence ID" value="XM_010235059.2"/>
</dbReference>
<dbReference type="EnsemblPlants" id="KQK07697">
    <property type="protein sequence ID" value="KQK07697"/>
    <property type="gene ID" value="BRADI_2g37090v3"/>
</dbReference>
<feature type="site" description="Transition state stabilizer" evidence="12">
    <location>
        <position position="59"/>
    </location>
</feature>
<organism evidence="17">
    <name type="scientific">Brachypodium distachyon</name>
    <name type="common">Purple false brome</name>
    <name type="synonym">Trachynia distachya</name>
    <dbReference type="NCBI Taxonomy" id="15368"/>
    <lineage>
        <taxon>Eukaryota</taxon>
        <taxon>Viridiplantae</taxon>
        <taxon>Streptophyta</taxon>
        <taxon>Embryophyta</taxon>
        <taxon>Tracheophyta</taxon>
        <taxon>Spermatophyta</taxon>
        <taxon>Magnoliopsida</taxon>
        <taxon>Liliopsida</taxon>
        <taxon>Poales</taxon>
        <taxon>Poaceae</taxon>
        <taxon>BOP clade</taxon>
        <taxon>Pooideae</taxon>
        <taxon>Stipodae</taxon>
        <taxon>Brachypodieae</taxon>
        <taxon>Brachypodium</taxon>
    </lineage>
</organism>
<feature type="binding site" evidence="11">
    <location>
        <position position="67"/>
    </location>
    <ligand>
        <name>Ca(2+)</name>
        <dbReference type="ChEBI" id="CHEBI:29108"/>
        <label>1</label>
    </ligand>
</feature>
<comment type="similarity">
    <text evidence="14">Belongs to the peroxidase family. Classical plant (class III) peroxidase subfamily.</text>
</comment>
<dbReference type="OrthoDB" id="2113341at2759"/>
<dbReference type="SUPFAM" id="SSF48113">
    <property type="entry name" value="Heme-dependent peroxidases"/>
    <property type="match status" value="1"/>
</dbReference>
<comment type="function">
    <text evidence="14">Removal of H(2)O(2), oxidation of toxic reductants, biosynthesis and degradation of lignin, suberization, auxin catabolism, response to environmental stresses such as wounding, pathogen attack and oxidative stress.</text>
</comment>
<evidence type="ECO:0000256" key="1">
    <source>
        <dbReference type="ARBA" id="ARBA00000189"/>
    </source>
</evidence>
<dbReference type="InterPro" id="IPR010255">
    <property type="entry name" value="Haem_peroxidase_sf"/>
</dbReference>
<dbReference type="EC" id="1.11.1.7" evidence="14"/>
<keyword evidence="5 11" id="KW-0106">Calcium</keyword>
<keyword evidence="6 14" id="KW-0560">Oxidoreductase</keyword>
<feature type="disulfide bond" evidence="13">
    <location>
        <begin position="120"/>
        <end position="366"/>
    </location>
</feature>
<feature type="signal peptide" evidence="14">
    <location>
        <begin position="1"/>
        <end position="24"/>
    </location>
</feature>
<evidence type="ECO:0000256" key="4">
    <source>
        <dbReference type="ARBA" id="ARBA00022723"/>
    </source>
</evidence>
<comment type="subcellular location">
    <subcellularLocation>
        <location evidence="14">Secreted</location>
    </subcellularLocation>
</comment>
<dbReference type="InterPro" id="IPR000823">
    <property type="entry name" value="Peroxidase_pln"/>
</dbReference>
<evidence type="ECO:0000313" key="18">
    <source>
        <dbReference type="Proteomes" id="UP000008810"/>
    </source>
</evidence>
<dbReference type="Gramene" id="KQK07697">
    <property type="protein sequence ID" value="KQK07697"/>
    <property type="gene ID" value="BRADI_2g37090v3"/>
</dbReference>
<evidence type="ECO:0000256" key="5">
    <source>
        <dbReference type="ARBA" id="ARBA00022837"/>
    </source>
</evidence>
<dbReference type="HOGENOM" id="CLU_010543_0_1_1"/>
<dbReference type="GeneID" id="104583243"/>
<keyword evidence="8 14" id="KW-0376">Hydrogen peroxide</keyword>